<dbReference type="AlphaFoldDB" id="A0A9N7TIV0"/>
<gene>
    <name evidence="2" type="ORF">PLEPLA_LOCUS1482</name>
</gene>
<reference evidence="2" key="1">
    <citation type="submission" date="2020-03" db="EMBL/GenBank/DDBJ databases">
        <authorList>
            <person name="Weist P."/>
        </authorList>
    </citation>
    <scope>NUCLEOTIDE SEQUENCE</scope>
</reference>
<sequence>MESFFRLSQPQRGTEQLDKEDNAGFTTEATRKRRATPRLPSGVKRSFRRRVYFFRLTRALITAEVCEVISNARRFGGATASGVNSQAPARQGLALTPHFCGASASDVLEISLNASDQRISCCFLYTCKKLTQKKENAEPSAGTPGISAYATLLRRFRVRCEPGVTQEQSGTEAETEAGLNAARAVTGVESWPDEEAWLTDRVKQRQV</sequence>
<feature type="compositionally biased region" description="Polar residues" evidence="1">
    <location>
        <begin position="1"/>
        <end position="14"/>
    </location>
</feature>
<feature type="region of interest" description="Disordered" evidence="1">
    <location>
        <begin position="1"/>
        <end position="40"/>
    </location>
</feature>
<proteinExistence type="predicted"/>
<dbReference type="EMBL" id="CADEAL010000069">
    <property type="protein sequence ID" value="CAB1413780.1"/>
    <property type="molecule type" value="Genomic_DNA"/>
</dbReference>
<comment type="caution">
    <text evidence="2">The sequence shown here is derived from an EMBL/GenBank/DDBJ whole genome shotgun (WGS) entry which is preliminary data.</text>
</comment>
<organism evidence="2 3">
    <name type="scientific">Pleuronectes platessa</name>
    <name type="common">European plaice</name>
    <dbReference type="NCBI Taxonomy" id="8262"/>
    <lineage>
        <taxon>Eukaryota</taxon>
        <taxon>Metazoa</taxon>
        <taxon>Chordata</taxon>
        <taxon>Craniata</taxon>
        <taxon>Vertebrata</taxon>
        <taxon>Euteleostomi</taxon>
        <taxon>Actinopterygii</taxon>
        <taxon>Neopterygii</taxon>
        <taxon>Teleostei</taxon>
        <taxon>Neoteleostei</taxon>
        <taxon>Acanthomorphata</taxon>
        <taxon>Carangaria</taxon>
        <taxon>Pleuronectiformes</taxon>
        <taxon>Pleuronectoidei</taxon>
        <taxon>Pleuronectidae</taxon>
        <taxon>Pleuronectes</taxon>
    </lineage>
</organism>
<protein>
    <submittedName>
        <fullName evidence="2">Uncharacterized protein</fullName>
    </submittedName>
</protein>
<accession>A0A9N7TIV0</accession>
<name>A0A9N7TIV0_PLEPL</name>
<keyword evidence="3" id="KW-1185">Reference proteome</keyword>
<evidence type="ECO:0000313" key="3">
    <source>
        <dbReference type="Proteomes" id="UP001153269"/>
    </source>
</evidence>
<evidence type="ECO:0000256" key="1">
    <source>
        <dbReference type="SAM" id="MobiDB-lite"/>
    </source>
</evidence>
<evidence type="ECO:0000313" key="2">
    <source>
        <dbReference type="EMBL" id="CAB1413780.1"/>
    </source>
</evidence>
<dbReference type="Proteomes" id="UP001153269">
    <property type="component" value="Unassembled WGS sequence"/>
</dbReference>